<organism evidence="5 6">
    <name type="scientific">Vitis vinifera</name>
    <name type="common">Grape</name>
    <dbReference type="NCBI Taxonomy" id="29760"/>
    <lineage>
        <taxon>Eukaryota</taxon>
        <taxon>Viridiplantae</taxon>
        <taxon>Streptophyta</taxon>
        <taxon>Embryophyta</taxon>
        <taxon>Tracheophyta</taxon>
        <taxon>Spermatophyta</taxon>
        <taxon>Magnoliopsida</taxon>
        <taxon>eudicotyledons</taxon>
        <taxon>Gunneridae</taxon>
        <taxon>Pentapetalae</taxon>
        <taxon>rosids</taxon>
        <taxon>Vitales</taxon>
        <taxon>Vitaceae</taxon>
        <taxon>Viteae</taxon>
        <taxon>Vitis</taxon>
    </lineage>
</organism>
<dbReference type="SUPFAM" id="SSF52540">
    <property type="entry name" value="P-loop containing nucleoside triphosphate hydrolases"/>
    <property type="match status" value="1"/>
</dbReference>
<evidence type="ECO:0000256" key="3">
    <source>
        <dbReference type="SAM" id="Phobius"/>
    </source>
</evidence>
<keyword evidence="2" id="KW-0547">Nucleotide-binding</keyword>
<dbReference type="InterPro" id="IPR036961">
    <property type="entry name" value="Kinesin_motor_dom_sf"/>
</dbReference>
<dbReference type="PROSITE" id="PS50067">
    <property type="entry name" value="KINESIN_MOTOR_2"/>
    <property type="match status" value="1"/>
</dbReference>
<dbReference type="Proteomes" id="UP000288805">
    <property type="component" value="Unassembled WGS sequence"/>
</dbReference>
<dbReference type="PANTHER" id="PTHR47972:SF2">
    <property type="entry name" value="KINESIN-LIKE PROTEIN KIN-14S"/>
    <property type="match status" value="1"/>
</dbReference>
<dbReference type="InterPro" id="IPR001752">
    <property type="entry name" value="Kinesin_motor_dom"/>
</dbReference>
<dbReference type="Gene3D" id="3.40.850.10">
    <property type="entry name" value="Kinesin motor domain"/>
    <property type="match status" value="1"/>
</dbReference>
<keyword evidence="3" id="KW-0472">Membrane</keyword>
<dbReference type="AlphaFoldDB" id="A0A438KD15"/>
<proteinExistence type="inferred from homology"/>
<accession>A0A438KD15</accession>
<comment type="caution">
    <text evidence="5">The sequence shown here is derived from an EMBL/GenBank/DDBJ whole genome shotgun (WGS) entry which is preliminary data.</text>
</comment>
<evidence type="ECO:0000256" key="1">
    <source>
        <dbReference type="ARBA" id="ARBA00023175"/>
    </source>
</evidence>
<keyword evidence="1 2" id="KW-0505">Motor protein</keyword>
<dbReference type="EMBL" id="QGNW01000010">
    <property type="protein sequence ID" value="RVX19070.1"/>
    <property type="molecule type" value="Genomic_DNA"/>
</dbReference>
<evidence type="ECO:0000313" key="6">
    <source>
        <dbReference type="Proteomes" id="UP000288805"/>
    </source>
</evidence>
<dbReference type="PANTHER" id="PTHR47972">
    <property type="entry name" value="KINESIN-LIKE PROTEIN KLP-3"/>
    <property type="match status" value="1"/>
</dbReference>
<dbReference type="Pfam" id="PF00225">
    <property type="entry name" value="Kinesin"/>
    <property type="match status" value="1"/>
</dbReference>
<feature type="domain" description="Kinesin motor" evidence="4">
    <location>
        <begin position="226"/>
        <end position="378"/>
    </location>
</feature>
<keyword evidence="2" id="KW-0067">ATP-binding</keyword>
<evidence type="ECO:0000313" key="5">
    <source>
        <dbReference type="EMBL" id="RVX19070.1"/>
    </source>
</evidence>
<dbReference type="InterPro" id="IPR027417">
    <property type="entry name" value="P-loop_NTPase"/>
</dbReference>
<dbReference type="GO" id="GO:0003777">
    <property type="term" value="F:microtubule motor activity"/>
    <property type="evidence" value="ECO:0007669"/>
    <property type="project" value="InterPro"/>
</dbReference>
<dbReference type="InterPro" id="IPR027640">
    <property type="entry name" value="Kinesin-like_fam"/>
</dbReference>
<dbReference type="GO" id="GO:0005524">
    <property type="term" value="F:ATP binding"/>
    <property type="evidence" value="ECO:0007669"/>
    <property type="project" value="UniProtKB-UniRule"/>
</dbReference>
<evidence type="ECO:0000256" key="2">
    <source>
        <dbReference type="PROSITE-ProRule" id="PRU00283"/>
    </source>
</evidence>
<dbReference type="GO" id="GO:0007018">
    <property type="term" value="P:microtubule-based movement"/>
    <property type="evidence" value="ECO:0007669"/>
    <property type="project" value="InterPro"/>
</dbReference>
<dbReference type="GO" id="GO:0008017">
    <property type="term" value="F:microtubule binding"/>
    <property type="evidence" value="ECO:0007669"/>
    <property type="project" value="InterPro"/>
</dbReference>
<evidence type="ECO:0000259" key="4">
    <source>
        <dbReference type="PROSITE" id="PS50067"/>
    </source>
</evidence>
<feature type="transmembrane region" description="Helical" evidence="3">
    <location>
        <begin position="28"/>
        <end position="56"/>
    </location>
</feature>
<feature type="binding site" evidence="2">
    <location>
        <begin position="310"/>
        <end position="317"/>
    </location>
    <ligand>
        <name>ATP</name>
        <dbReference type="ChEBI" id="CHEBI:30616"/>
    </ligand>
</feature>
<keyword evidence="3" id="KW-0812">Transmembrane</keyword>
<protein>
    <submittedName>
        <fullName evidence="5">Kinesin-like protein KIN-14S</fullName>
    </submittedName>
</protein>
<sequence>MVVRTPPKQKKIDAPLNPILLREPVKKVATSCLFLGTFFHLSLPNFWVCGFMFFLGEIQVDQCMARLQDLQYTVAGGTKVVSGETLSPRSTRGYLRTSLRCKQESLSLSFLGFCDVCVLIKGFWMLLQEKVEPNWDKMDETDVSMQIQEISSDHNQRLPVSQKIDELSTETQQPIRALDVLSCKNEDINADSIPGPEVYDALLFLGIEYETLKKKYLEESELLKKKYLEECLERQRLDFDSSRENELQIICSDSSKKQFKFDHVFRPGSDQGNLNSHIFDFVTLEGCFCTNFTNCDFCAGWYNVCIFAYGQTGTGKTFTMEGTPENRGVNYRTLEELFRISRERSKIINYELFVSMLEVYNEKIRDLLVEKSNQPPKK</sequence>
<name>A0A438KD15_VITVI</name>
<dbReference type="SMART" id="SM00129">
    <property type="entry name" value="KISc"/>
    <property type="match status" value="1"/>
</dbReference>
<comment type="similarity">
    <text evidence="2">Belongs to the TRAFAC class myosin-kinesin ATPase superfamily. Kinesin family.</text>
</comment>
<gene>
    <name evidence="5" type="primary">KIN14S_2</name>
    <name evidence="5" type="ORF">CK203_007101</name>
</gene>
<keyword evidence="3" id="KW-1133">Transmembrane helix</keyword>
<reference evidence="5 6" key="1">
    <citation type="journal article" date="2018" name="PLoS Genet.">
        <title>Population sequencing reveals clonal diversity and ancestral inbreeding in the grapevine cultivar Chardonnay.</title>
        <authorList>
            <person name="Roach M.J."/>
            <person name="Johnson D.L."/>
            <person name="Bohlmann J."/>
            <person name="van Vuuren H.J."/>
            <person name="Jones S.J."/>
            <person name="Pretorius I.S."/>
            <person name="Schmidt S.A."/>
            <person name="Borneman A.R."/>
        </authorList>
    </citation>
    <scope>NUCLEOTIDE SEQUENCE [LARGE SCALE GENOMIC DNA]</scope>
    <source>
        <strain evidence="6">cv. Chardonnay</strain>
        <tissue evidence="5">Leaf</tissue>
    </source>
</reference>